<dbReference type="InterPro" id="IPR019457">
    <property type="entry name" value="CdaS_N"/>
</dbReference>
<comment type="caution">
    <text evidence="7">The sequence shown here is derived from an EMBL/GenBank/DDBJ whole genome shotgun (WGS) entry which is preliminary data.</text>
</comment>
<dbReference type="EMBL" id="WUBI01000001">
    <property type="protein sequence ID" value="MWV42346.1"/>
    <property type="molecule type" value="Genomic_DNA"/>
</dbReference>
<dbReference type="GO" id="GO:0005524">
    <property type="term" value="F:ATP binding"/>
    <property type="evidence" value="ECO:0007669"/>
    <property type="project" value="UniProtKB-KW"/>
</dbReference>
<dbReference type="Pfam" id="PF10372">
    <property type="entry name" value="CdaS_N"/>
    <property type="match status" value="1"/>
</dbReference>
<dbReference type="Gene3D" id="3.40.1700.10">
    <property type="entry name" value="DNA integrity scanning protein, DisA, N-terminal domain"/>
    <property type="match status" value="1"/>
</dbReference>
<reference evidence="7 8" key="1">
    <citation type="submission" date="2019-12" db="EMBL/GenBank/DDBJ databases">
        <title>Paenibacillus sp. nov., an endophytic bacterium isolated from the stem of Dendrobium.</title>
        <authorList>
            <person name="Zhao R."/>
        </authorList>
    </citation>
    <scope>NUCLEOTIDE SEQUENCE [LARGE SCALE GENOMIC DNA]</scope>
    <source>
        <strain evidence="7 8">HJL G12</strain>
    </source>
</reference>
<evidence type="ECO:0000256" key="3">
    <source>
        <dbReference type="ARBA" id="ARBA00022695"/>
    </source>
</evidence>
<evidence type="ECO:0000313" key="7">
    <source>
        <dbReference type="EMBL" id="MWV42346.1"/>
    </source>
</evidence>
<keyword evidence="8" id="KW-1185">Reference proteome</keyword>
<feature type="domain" description="DAC" evidence="6">
    <location>
        <begin position="56"/>
        <end position="206"/>
    </location>
</feature>
<evidence type="ECO:0000313" key="8">
    <source>
        <dbReference type="Proteomes" id="UP000460318"/>
    </source>
</evidence>
<comment type="catalytic activity">
    <reaction evidence="1">
        <text>2 ATP = 3',3'-c-di-AMP + 2 diphosphate</text>
        <dbReference type="Rhea" id="RHEA:35655"/>
        <dbReference type="ChEBI" id="CHEBI:30616"/>
        <dbReference type="ChEBI" id="CHEBI:33019"/>
        <dbReference type="ChEBI" id="CHEBI:71500"/>
        <dbReference type="EC" id="2.7.7.85"/>
    </reaction>
</comment>
<dbReference type="GO" id="GO:0106408">
    <property type="term" value="F:diadenylate cyclase activity"/>
    <property type="evidence" value="ECO:0007669"/>
    <property type="project" value="UniProtKB-EC"/>
</dbReference>
<name>A0A7X3IFG4_9BACL</name>
<sequence>MESEEQCKDLTPQMHEIKTRLVSISKDVHTLISSLDQEDIDILKDLKALSKKVTDMANVASTYHLNRLLAPYTNKCNVIFSAVRQLSSKRKGALIVIQRQDPIEDLITKGIPLSAEISSLLLDSIFHVGTPLHDGAVLIQNDIIYSAANILPLTRKTYKHVKLGTRHRAAIGLSEKSDALIFVVSEETGKESFAYHGSIYTFQVPT</sequence>
<protein>
    <recommendedName>
        <fullName evidence="6">DAC domain-containing protein</fullName>
    </recommendedName>
</protein>
<dbReference type="InterPro" id="IPR053472">
    <property type="entry name" value="DAC_CdaS-like"/>
</dbReference>
<gene>
    <name evidence="7" type="ORF">GRF59_01770</name>
</gene>
<organism evidence="7 8">
    <name type="scientific">Paenibacillus dendrobii</name>
    <dbReference type="NCBI Taxonomy" id="2691084"/>
    <lineage>
        <taxon>Bacteria</taxon>
        <taxon>Bacillati</taxon>
        <taxon>Bacillota</taxon>
        <taxon>Bacilli</taxon>
        <taxon>Bacillales</taxon>
        <taxon>Paenibacillaceae</taxon>
        <taxon>Paenibacillus</taxon>
    </lineage>
</organism>
<accession>A0A7X3IFG4</accession>
<dbReference type="SUPFAM" id="SSF143597">
    <property type="entry name" value="YojJ-like"/>
    <property type="match status" value="1"/>
</dbReference>
<dbReference type="PANTHER" id="PTHR34185">
    <property type="entry name" value="DIADENYLATE CYCLASE"/>
    <property type="match status" value="1"/>
</dbReference>
<dbReference type="Gene3D" id="1.10.287.770">
    <property type="entry name" value="YojJ-like"/>
    <property type="match status" value="1"/>
</dbReference>
<dbReference type="InterPro" id="IPR050338">
    <property type="entry name" value="DisA"/>
</dbReference>
<keyword evidence="3" id="KW-0548">Nucleotidyltransferase</keyword>
<evidence type="ECO:0000256" key="2">
    <source>
        <dbReference type="ARBA" id="ARBA00022679"/>
    </source>
</evidence>
<evidence type="ECO:0000259" key="6">
    <source>
        <dbReference type="PROSITE" id="PS51794"/>
    </source>
</evidence>
<dbReference type="NCBIfam" id="NF038328">
    <property type="entry name" value="c-di-AMP_CdaS"/>
    <property type="match status" value="1"/>
</dbReference>
<dbReference type="PROSITE" id="PS51794">
    <property type="entry name" value="DAC"/>
    <property type="match status" value="1"/>
</dbReference>
<keyword evidence="2" id="KW-0808">Transferase</keyword>
<keyword evidence="4" id="KW-0547">Nucleotide-binding</keyword>
<dbReference type="PANTHER" id="PTHR34185:SF2">
    <property type="entry name" value="CYCLIC DI-AMP SYNTHASE CDAS"/>
    <property type="match status" value="1"/>
</dbReference>
<dbReference type="Proteomes" id="UP000460318">
    <property type="component" value="Unassembled WGS sequence"/>
</dbReference>
<dbReference type="GO" id="GO:0004016">
    <property type="term" value="F:adenylate cyclase activity"/>
    <property type="evidence" value="ECO:0007669"/>
    <property type="project" value="TreeGrafter"/>
</dbReference>
<evidence type="ECO:0000256" key="4">
    <source>
        <dbReference type="ARBA" id="ARBA00022741"/>
    </source>
</evidence>
<dbReference type="InterPro" id="IPR036888">
    <property type="entry name" value="DNA_integrity_DisA_N_sf"/>
</dbReference>
<keyword evidence="5" id="KW-0067">ATP-binding</keyword>
<dbReference type="InterPro" id="IPR003390">
    <property type="entry name" value="DNA_integrity_scan_DisA_N"/>
</dbReference>
<evidence type="ECO:0000256" key="1">
    <source>
        <dbReference type="ARBA" id="ARBA00000877"/>
    </source>
</evidence>
<dbReference type="RefSeq" id="WP_160495957.1">
    <property type="nucleotide sequence ID" value="NZ_WUBI01000001.1"/>
</dbReference>
<dbReference type="AlphaFoldDB" id="A0A7X3IFG4"/>
<dbReference type="Pfam" id="PF02457">
    <property type="entry name" value="DAC"/>
    <property type="match status" value="1"/>
</dbReference>
<evidence type="ECO:0000256" key="5">
    <source>
        <dbReference type="ARBA" id="ARBA00022840"/>
    </source>
</evidence>
<proteinExistence type="predicted"/>